<dbReference type="Pfam" id="PF00953">
    <property type="entry name" value="Glycos_transf_4"/>
    <property type="match status" value="1"/>
</dbReference>
<comment type="cofactor">
    <cofactor evidence="7">
        <name>Mg(2+)</name>
        <dbReference type="ChEBI" id="CHEBI:18420"/>
    </cofactor>
</comment>
<keyword evidence="6 8" id="KW-0472">Membrane</keyword>
<protein>
    <submittedName>
        <fullName evidence="9">Undecaprenyl/decaprenyl-phosphate alpha-N-acetylglucosaminyl 1-phosphate transferase</fullName>
    </submittedName>
</protein>
<dbReference type="PANTHER" id="PTHR22926:SF3">
    <property type="entry name" value="UNDECAPRENYL-PHOSPHATE ALPHA-N-ACETYLGLUCOSAMINYL 1-PHOSPHATE TRANSFERASE"/>
    <property type="match status" value="1"/>
</dbReference>
<dbReference type="CDD" id="cd06853">
    <property type="entry name" value="GT_WecA_like"/>
    <property type="match status" value="1"/>
</dbReference>
<feature type="transmembrane region" description="Helical" evidence="8">
    <location>
        <begin position="92"/>
        <end position="114"/>
    </location>
</feature>
<dbReference type="RefSeq" id="WP_206295607.1">
    <property type="nucleotide sequence ID" value="NZ_CP063458.1"/>
</dbReference>
<feature type="transmembrane region" description="Helical" evidence="8">
    <location>
        <begin position="321"/>
        <end position="341"/>
    </location>
</feature>
<evidence type="ECO:0000313" key="9">
    <source>
        <dbReference type="EMBL" id="QOV92273.1"/>
    </source>
</evidence>
<evidence type="ECO:0000256" key="6">
    <source>
        <dbReference type="ARBA" id="ARBA00023136"/>
    </source>
</evidence>
<evidence type="ECO:0000256" key="8">
    <source>
        <dbReference type="SAM" id="Phobius"/>
    </source>
</evidence>
<keyword evidence="3 9" id="KW-0808">Transferase</keyword>
<feature type="transmembrane region" description="Helical" evidence="8">
    <location>
        <begin position="126"/>
        <end position="144"/>
    </location>
</feature>
<dbReference type="Proteomes" id="UP000593765">
    <property type="component" value="Chromosome"/>
</dbReference>
<keyword evidence="4 8" id="KW-0812">Transmembrane</keyword>
<dbReference type="GO" id="GO:0005886">
    <property type="term" value="C:plasma membrane"/>
    <property type="evidence" value="ECO:0007669"/>
    <property type="project" value="UniProtKB-SubCell"/>
</dbReference>
<evidence type="ECO:0000256" key="5">
    <source>
        <dbReference type="ARBA" id="ARBA00022989"/>
    </source>
</evidence>
<gene>
    <name evidence="9" type="ORF">IPV69_13310</name>
</gene>
<feature type="transmembrane region" description="Helical" evidence="8">
    <location>
        <begin position="48"/>
        <end position="72"/>
    </location>
</feature>
<feature type="binding site" evidence="7">
    <location>
        <position position="239"/>
    </location>
    <ligand>
        <name>Mg(2+)</name>
        <dbReference type="ChEBI" id="CHEBI:18420"/>
    </ligand>
</feature>
<evidence type="ECO:0000256" key="3">
    <source>
        <dbReference type="ARBA" id="ARBA00022679"/>
    </source>
</evidence>
<dbReference type="AlphaFoldDB" id="A0A7M2X3H2"/>
<sequence>MVFAALILGLLSFSIALLVTGAMKRIAPKLNFVDKPGHRKVHKAPTPLGGGVAIYLAFAGPMLGVLIGVRLLDPASPMLGIPPELWTAYIGGARNLATAPTLSLLGAMTLLHVMGLIDDRKALGPYLKLVVQLAAAAAVVIPFKQFWSLTAFDDRLGANGVLAIGVSVLWITAITNAFNFLDNMDGLSAGIAAVCTTSFLITALSIGQWFVAAALALLLGALIGFLCFNFPPASIFMGDSGSLVVGFVLGVLTVRTTYLPANQDFGAGWYAVFAPVIVLAVPLYDLVVVSLIRLRAGKSPFVGDTNHFSHRLVRRGMSKRTAVLCIWLLTATTSVAAIILPHVTSPLAAFLVFAQTFLILGVVMLLEQHPLPREDA</sequence>
<dbReference type="KEGG" id="hbs:IPV69_13310"/>
<feature type="transmembrane region" description="Helical" evidence="8">
    <location>
        <begin position="267"/>
        <end position="292"/>
    </location>
</feature>
<dbReference type="GO" id="GO:0009103">
    <property type="term" value="P:lipopolysaccharide biosynthetic process"/>
    <property type="evidence" value="ECO:0007669"/>
    <property type="project" value="TreeGrafter"/>
</dbReference>
<dbReference type="InterPro" id="IPR000715">
    <property type="entry name" value="Glycosyl_transferase_4"/>
</dbReference>
<dbReference type="GO" id="GO:0071555">
    <property type="term" value="P:cell wall organization"/>
    <property type="evidence" value="ECO:0007669"/>
    <property type="project" value="TreeGrafter"/>
</dbReference>
<evidence type="ECO:0000256" key="1">
    <source>
        <dbReference type="ARBA" id="ARBA00004651"/>
    </source>
</evidence>
<comment type="subcellular location">
    <subcellularLocation>
        <location evidence="1">Cell membrane</location>
        <topology evidence="1">Multi-pass membrane protein</topology>
    </subcellularLocation>
</comment>
<dbReference type="EMBL" id="CP063458">
    <property type="protein sequence ID" value="QOV92273.1"/>
    <property type="molecule type" value="Genomic_DNA"/>
</dbReference>
<evidence type="ECO:0000256" key="7">
    <source>
        <dbReference type="PIRSR" id="PIRSR600715-1"/>
    </source>
</evidence>
<feature type="transmembrane region" description="Helical" evidence="8">
    <location>
        <begin position="6"/>
        <end position="27"/>
    </location>
</feature>
<proteinExistence type="predicted"/>
<keyword evidence="5 8" id="KW-1133">Transmembrane helix</keyword>
<keyword evidence="7" id="KW-0479">Metal-binding</keyword>
<feature type="transmembrane region" description="Helical" evidence="8">
    <location>
        <begin position="156"/>
        <end position="174"/>
    </location>
</feature>
<feature type="transmembrane region" description="Helical" evidence="8">
    <location>
        <begin position="210"/>
        <end position="230"/>
    </location>
</feature>
<reference evidence="9 10" key="1">
    <citation type="submission" date="2020-10" db="EMBL/GenBank/DDBJ databases">
        <title>Wide distribution of Phycisphaera-like planctomycetes from WD2101 soil group in peatlands and genome analysis of the first cultivated representative.</title>
        <authorList>
            <person name="Dedysh S.N."/>
            <person name="Beletsky A.V."/>
            <person name="Ivanova A."/>
            <person name="Kulichevskaya I.S."/>
            <person name="Suzina N.E."/>
            <person name="Philippov D.A."/>
            <person name="Rakitin A.L."/>
            <person name="Mardanov A.V."/>
            <person name="Ravin N.V."/>
        </authorList>
    </citation>
    <scope>NUCLEOTIDE SEQUENCE [LARGE SCALE GENOMIC DNA]</scope>
    <source>
        <strain evidence="9 10">M1803</strain>
    </source>
</reference>
<name>A0A7M2X3H2_9BACT</name>
<dbReference type="PANTHER" id="PTHR22926">
    <property type="entry name" value="PHOSPHO-N-ACETYLMURAMOYL-PENTAPEPTIDE-TRANSFERASE"/>
    <property type="match status" value="1"/>
</dbReference>
<feature type="binding site" evidence="7">
    <location>
        <position position="179"/>
    </location>
    <ligand>
        <name>Mg(2+)</name>
        <dbReference type="ChEBI" id="CHEBI:18420"/>
    </ligand>
</feature>
<organism evidence="9 10">
    <name type="scientific">Humisphaera borealis</name>
    <dbReference type="NCBI Taxonomy" id="2807512"/>
    <lineage>
        <taxon>Bacteria</taxon>
        <taxon>Pseudomonadati</taxon>
        <taxon>Planctomycetota</taxon>
        <taxon>Phycisphaerae</taxon>
        <taxon>Tepidisphaerales</taxon>
        <taxon>Tepidisphaeraceae</taxon>
        <taxon>Humisphaera</taxon>
    </lineage>
</organism>
<dbReference type="GO" id="GO:0044038">
    <property type="term" value="P:cell wall macromolecule biosynthetic process"/>
    <property type="evidence" value="ECO:0007669"/>
    <property type="project" value="TreeGrafter"/>
</dbReference>
<keyword evidence="7" id="KW-0460">Magnesium</keyword>
<feature type="transmembrane region" description="Helical" evidence="8">
    <location>
        <begin position="186"/>
        <end position="204"/>
    </location>
</feature>
<feature type="transmembrane region" description="Helical" evidence="8">
    <location>
        <begin position="242"/>
        <end position="261"/>
    </location>
</feature>
<dbReference type="GO" id="GO:0016780">
    <property type="term" value="F:phosphotransferase activity, for other substituted phosphate groups"/>
    <property type="evidence" value="ECO:0007669"/>
    <property type="project" value="InterPro"/>
</dbReference>
<keyword evidence="2" id="KW-1003">Cell membrane</keyword>
<dbReference type="GO" id="GO:0046872">
    <property type="term" value="F:metal ion binding"/>
    <property type="evidence" value="ECO:0007669"/>
    <property type="project" value="UniProtKB-KW"/>
</dbReference>
<accession>A0A7M2X3H2</accession>
<feature type="transmembrane region" description="Helical" evidence="8">
    <location>
        <begin position="347"/>
        <end position="366"/>
    </location>
</feature>
<evidence type="ECO:0000313" key="10">
    <source>
        <dbReference type="Proteomes" id="UP000593765"/>
    </source>
</evidence>
<evidence type="ECO:0000256" key="4">
    <source>
        <dbReference type="ARBA" id="ARBA00022692"/>
    </source>
</evidence>
<keyword evidence="10" id="KW-1185">Reference proteome</keyword>
<evidence type="ECO:0000256" key="2">
    <source>
        <dbReference type="ARBA" id="ARBA00022475"/>
    </source>
</evidence>